<dbReference type="EMBL" id="OCNE01000006">
    <property type="protein sequence ID" value="SOD62562.1"/>
    <property type="molecule type" value="Genomic_DNA"/>
</dbReference>
<gene>
    <name evidence="2" type="ORF">SAMN06297387_106139</name>
</gene>
<evidence type="ECO:0000313" key="3">
    <source>
        <dbReference type="Proteomes" id="UP000219072"/>
    </source>
</evidence>
<keyword evidence="3" id="KW-1185">Reference proteome</keyword>
<name>A0A286DV81_9ACTN</name>
<dbReference type="AlphaFoldDB" id="A0A286DV81"/>
<reference evidence="2 3" key="1">
    <citation type="submission" date="2017-09" db="EMBL/GenBank/DDBJ databases">
        <authorList>
            <person name="Ehlers B."/>
            <person name="Leendertz F.H."/>
        </authorList>
    </citation>
    <scope>NUCLEOTIDE SEQUENCE [LARGE SCALE GENOMIC DNA]</scope>
    <source>
        <strain evidence="2 3">CGMCC 4.7095</strain>
    </source>
</reference>
<accession>A0A286DV81</accession>
<dbReference type="OrthoDB" id="4115778at2"/>
<dbReference type="RefSeq" id="WP_097231034.1">
    <property type="nucleotide sequence ID" value="NZ_OCNE01000006.1"/>
</dbReference>
<proteinExistence type="predicted"/>
<dbReference type="Proteomes" id="UP000219072">
    <property type="component" value="Unassembled WGS sequence"/>
</dbReference>
<feature type="compositionally biased region" description="Basic and acidic residues" evidence="1">
    <location>
        <begin position="364"/>
        <end position="373"/>
    </location>
</feature>
<evidence type="ECO:0000313" key="2">
    <source>
        <dbReference type="EMBL" id="SOD62562.1"/>
    </source>
</evidence>
<evidence type="ECO:0000256" key="1">
    <source>
        <dbReference type="SAM" id="MobiDB-lite"/>
    </source>
</evidence>
<feature type="region of interest" description="Disordered" evidence="1">
    <location>
        <begin position="347"/>
        <end position="373"/>
    </location>
</feature>
<sequence length="433" mass="44723">MTNEPDDDQLSPFERTLAAQLREVGGGFQPDPEALADGALRRGRSRLWRRRAATATGAAAVAGIAVFATQLPGGSGEAADRGGVAAPPGVPETGAELTAAVSGMLPEDARVTRTSAVGVDQAADPAALFVLEAGETSYTLEVALSRRVTEDWGAHAGCPALAPDEARCEEEELPDGSLRSVTEAQLEAHSFDLVGQDGDGGASESGDDGPLHTEGRRSWTVWVDAPTSWGPGEDGLRRLTIDLATTEPSASATPGVPPLSEAELVSLSAEPLWPLLFDRVDALHGAPGESLDTGPRADVPAVEVRTLFQELAPDGLTITDRPDETPGGATLTVADGVASARIEIGAYPSGSVDPGERDEEPAEDCQRETRADGTRTVVCAGDQHGGATSVVVHYPDDASLVILVSPPVGGEPPLSEDQLLGIAGDPAWPALLR</sequence>
<organism evidence="2 3">
    <name type="scientific">Streptomyces zhaozhouensis</name>
    <dbReference type="NCBI Taxonomy" id="1300267"/>
    <lineage>
        <taxon>Bacteria</taxon>
        <taxon>Bacillati</taxon>
        <taxon>Actinomycetota</taxon>
        <taxon>Actinomycetes</taxon>
        <taxon>Kitasatosporales</taxon>
        <taxon>Streptomycetaceae</taxon>
        <taxon>Streptomyces</taxon>
    </lineage>
</organism>
<feature type="region of interest" description="Disordered" evidence="1">
    <location>
        <begin position="193"/>
        <end position="217"/>
    </location>
</feature>
<protein>
    <submittedName>
        <fullName evidence="2">Uncharacterized protein</fullName>
    </submittedName>
</protein>